<keyword evidence="1" id="KW-1133">Transmembrane helix</keyword>
<reference evidence="3" key="1">
    <citation type="journal article" date="2023" name="Mol. Phylogenet. Evol.">
        <title>Genome-scale phylogeny and comparative genomics of the fungal order Sordariales.</title>
        <authorList>
            <person name="Hensen N."/>
            <person name="Bonometti L."/>
            <person name="Westerberg I."/>
            <person name="Brannstrom I.O."/>
            <person name="Guillou S."/>
            <person name="Cros-Aarteil S."/>
            <person name="Calhoun S."/>
            <person name="Haridas S."/>
            <person name="Kuo A."/>
            <person name="Mondo S."/>
            <person name="Pangilinan J."/>
            <person name="Riley R."/>
            <person name="LaButti K."/>
            <person name="Andreopoulos B."/>
            <person name="Lipzen A."/>
            <person name="Chen C."/>
            <person name="Yan M."/>
            <person name="Daum C."/>
            <person name="Ng V."/>
            <person name="Clum A."/>
            <person name="Steindorff A."/>
            <person name="Ohm R.A."/>
            <person name="Martin F."/>
            <person name="Silar P."/>
            <person name="Natvig D.O."/>
            <person name="Lalanne C."/>
            <person name="Gautier V."/>
            <person name="Ament-Velasquez S.L."/>
            <person name="Kruys A."/>
            <person name="Hutchinson M.I."/>
            <person name="Powell A.J."/>
            <person name="Barry K."/>
            <person name="Miller A.N."/>
            <person name="Grigoriev I.V."/>
            <person name="Debuchy R."/>
            <person name="Gladieux P."/>
            <person name="Hiltunen Thoren M."/>
            <person name="Johannesson H."/>
        </authorList>
    </citation>
    <scope>NUCLEOTIDE SEQUENCE</scope>
    <source>
        <strain evidence="3">CBS 958.72</strain>
    </source>
</reference>
<dbReference type="InterPro" id="IPR019595">
    <property type="entry name" value="DUF2470"/>
</dbReference>
<dbReference type="PANTHER" id="PTHR37783:SF1">
    <property type="entry name" value="MEMBRANE PROTEIN, PUTATIVE (AFU_ORTHOLOGUE AFUA_1G04315)-RELATED"/>
    <property type="match status" value="1"/>
</dbReference>
<feature type="domain" description="DUF2470" evidence="2">
    <location>
        <begin position="15"/>
        <end position="86"/>
    </location>
</feature>
<dbReference type="PANTHER" id="PTHR37783">
    <property type="entry name" value="MEMBRANE PROTEIN, PUTATIVE (AFU_ORTHOLOGUE AFUA_1G04315)-RELATED"/>
    <property type="match status" value="1"/>
</dbReference>
<dbReference type="Proteomes" id="UP001287356">
    <property type="component" value="Unassembled WGS sequence"/>
</dbReference>
<feature type="transmembrane region" description="Helical" evidence="1">
    <location>
        <begin position="133"/>
        <end position="154"/>
    </location>
</feature>
<dbReference type="EMBL" id="JAULSN010000005">
    <property type="protein sequence ID" value="KAK3371516.1"/>
    <property type="molecule type" value="Genomic_DNA"/>
</dbReference>
<gene>
    <name evidence="3" type="ORF">B0T24DRAFT_323261</name>
</gene>
<evidence type="ECO:0000259" key="2">
    <source>
        <dbReference type="Pfam" id="PF10615"/>
    </source>
</evidence>
<evidence type="ECO:0000256" key="1">
    <source>
        <dbReference type="SAM" id="Phobius"/>
    </source>
</evidence>
<reference evidence="3" key="2">
    <citation type="submission" date="2023-06" db="EMBL/GenBank/DDBJ databases">
        <authorList>
            <consortium name="Lawrence Berkeley National Laboratory"/>
            <person name="Haridas S."/>
            <person name="Hensen N."/>
            <person name="Bonometti L."/>
            <person name="Westerberg I."/>
            <person name="Brannstrom I.O."/>
            <person name="Guillou S."/>
            <person name="Cros-Aarteil S."/>
            <person name="Calhoun S."/>
            <person name="Kuo A."/>
            <person name="Mondo S."/>
            <person name="Pangilinan J."/>
            <person name="Riley R."/>
            <person name="Labutti K."/>
            <person name="Andreopoulos B."/>
            <person name="Lipzen A."/>
            <person name="Chen C."/>
            <person name="Yanf M."/>
            <person name="Daum C."/>
            <person name="Ng V."/>
            <person name="Clum A."/>
            <person name="Steindorff A."/>
            <person name="Ohm R."/>
            <person name="Martin F."/>
            <person name="Silar P."/>
            <person name="Natvig D."/>
            <person name="Lalanne C."/>
            <person name="Gautier V."/>
            <person name="Ament-Velasquez S.L."/>
            <person name="Kruys A."/>
            <person name="Hutchinson M.I."/>
            <person name="Powell A.J."/>
            <person name="Barry K."/>
            <person name="Miller A.N."/>
            <person name="Grigoriev I.V."/>
            <person name="Debuchy R."/>
            <person name="Gladieux P."/>
            <person name="Thoren M.H."/>
            <person name="Johannesson H."/>
        </authorList>
    </citation>
    <scope>NUCLEOTIDE SEQUENCE</scope>
    <source>
        <strain evidence="3">CBS 958.72</strain>
    </source>
</reference>
<dbReference type="InterPro" id="IPR037119">
    <property type="entry name" value="Haem_oxidase_HugZ-like_sf"/>
</dbReference>
<name>A0AAE0N5J5_9PEZI</name>
<dbReference type="AlphaFoldDB" id="A0AAE0N5J5"/>
<proteinExistence type="predicted"/>
<keyword evidence="1" id="KW-0472">Membrane</keyword>
<feature type="transmembrane region" description="Helical" evidence="1">
    <location>
        <begin position="177"/>
        <end position="198"/>
    </location>
</feature>
<organism evidence="3 4">
    <name type="scientific">Lasiosphaeria ovina</name>
    <dbReference type="NCBI Taxonomy" id="92902"/>
    <lineage>
        <taxon>Eukaryota</taxon>
        <taxon>Fungi</taxon>
        <taxon>Dikarya</taxon>
        <taxon>Ascomycota</taxon>
        <taxon>Pezizomycotina</taxon>
        <taxon>Sordariomycetes</taxon>
        <taxon>Sordariomycetidae</taxon>
        <taxon>Sordariales</taxon>
        <taxon>Lasiosphaeriaceae</taxon>
        <taxon>Lasiosphaeria</taxon>
    </lineage>
</organism>
<sequence>MASSSSSSAIPAAAKARTLAHMNKDHRTDLAHMLQHFNGVPAADAELLDMDLASLTVRTGTGDVHNIAIDPPLAAWDDRRTRLIDMTLAARAGLGIATTTPDTGHRPVAAAAATVAVVVVGNRFRPPQTPLEVAVFGGVTLYFVTLALVVRGAFDDGAAGAETLQHVLFGWAGAPAALRWLVAAIFVPTVAAHLAEAVHLHRSRLRKFGVPALSPAWCGWITCALFEGMTTFKRFDRLVGELERKRA</sequence>
<dbReference type="Pfam" id="PF10615">
    <property type="entry name" value="DUF2470"/>
    <property type="match status" value="1"/>
</dbReference>
<protein>
    <recommendedName>
        <fullName evidence="2">DUF2470 domain-containing protein</fullName>
    </recommendedName>
</protein>
<accession>A0AAE0N5J5</accession>
<keyword evidence="1" id="KW-0812">Transmembrane</keyword>
<evidence type="ECO:0000313" key="3">
    <source>
        <dbReference type="EMBL" id="KAK3371516.1"/>
    </source>
</evidence>
<evidence type="ECO:0000313" key="4">
    <source>
        <dbReference type="Proteomes" id="UP001287356"/>
    </source>
</evidence>
<comment type="caution">
    <text evidence="3">The sequence shown here is derived from an EMBL/GenBank/DDBJ whole genome shotgun (WGS) entry which is preliminary data.</text>
</comment>
<dbReference type="Gene3D" id="3.20.180.10">
    <property type="entry name" value="PNP-oxidase-like"/>
    <property type="match status" value="1"/>
</dbReference>
<keyword evidence="4" id="KW-1185">Reference proteome</keyword>